<reference evidence="3" key="2">
    <citation type="submission" date="2025-08" db="UniProtKB">
        <authorList>
            <consortium name="RefSeq"/>
        </authorList>
    </citation>
    <scope>IDENTIFICATION</scope>
    <source>
        <tissue evidence="3">Young leaves</tissue>
    </source>
</reference>
<feature type="domain" description="MULE transposase" evidence="1">
    <location>
        <begin position="81"/>
        <end position="157"/>
    </location>
</feature>
<dbReference type="Proteomes" id="UP000694853">
    <property type="component" value="Unplaced"/>
</dbReference>
<protein>
    <submittedName>
        <fullName evidence="3">Uncharacterized protein LOC113866816</fullName>
    </submittedName>
</protein>
<reference evidence="2" key="1">
    <citation type="journal article" date="2019" name="Toxins">
        <title>Detection of Abrin-Like and Prepropulchellin-Like Toxin Genes and Transcripts Using Whole Genome Sequencing and Full-Length Transcript Sequencing of Abrus precatorius.</title>
        <authorList>
            <person name="Hovde B.T."/>
            <person name="Daligault H.E."/>
            <person name="Hanschen E.R."/>
            <person name="Kunde Y.A."/>
            <person name="Johnson M.B."/>
            <person name="Starkenburg S.R."/>
            <person name="Johnson S.L."/>
        </authorList>
    </citation>
    <scope>NUCLEOTIDE SEQUENCE [LARGE SCALE GENOMIC DNA]</scope>
</reference>
<dbReference type="KEGG" id="aprc:113866816"/>
<keyword evidence="2" id="KW-1185">Reference proteome</keyword>
<evidence type="ECO:0000313" key="2">
    <source>
        <dbReference type="Proteomes" id="UP000694853"/>
    </source>
</evidence>
<dbReference type="PANTHER" id="PTHR31973:SF195">
    <property type="entry name" value="MUDR FAMILY TRANSPOSASE"/>
    <property type="match status" value="1"/>
</dbReference>
<sequence>MTFAVKYYSIRRGVQYKVYESDHIKFYCKCVKFGIDCNIVQMQTGPYYVGDVIDSGCFMFHRLFWMYPPCIETFKYCKKLISIDGTHLYDKYSGTLLMTIAQDGNSNILSIAFAVVEGETKEAWSFFLRNVCQHVTPQEDILVISDRYHAIKAALEATESE</sequence>
<dbReference type="RefSeq" id="XP_027357416.1">
    <property type="nucleotide sequence ID" value="XM_027501615.1"/>
</dbReference>
<evidence type="ECO:0000259" key="1">
    <source>
        <dbReference type="Pfam" id="PF10551"/>
    </source>
</evidence>
<dbReference type="GeneID" id="113866816"/>
<name>A0A8B8LLZ4_ABRPR</name>
<dbReference type="AlphaFoldDB" id="A0A8B8LLZ4"/>
<dbReference type="OrthoDB" id="683469at2759"/>
<gene>
    <name evidence="3" type="primary">LOC113866816</name>
</gene>
<accession>A0A8B8LLZ4</accession>
<dbReference type="InterPro" id="IPR018289">
    <property type="entry name" value="MULE_transposase_dom"/>
</dbReference>
<dbReference type="PANTHER" id="PTHR31973">
    <property type="entry name" value="POLYPROTEIN, PUTATIVE-RELATED"/>
    <property type="match status" value="1"/>
</dbReference>
<proteinExistence type="predicted"/>
<evidence type="ECO:0000313" key="3">
    <source>
        <dbReference type="RefSeq" id="XP_027357416.1"/>
    </source>
</evidence>
<organism evidence="2 3">
    <name type="scientific">Abrus precatorius</name>
    <name type="common">Indian licorice</name>
    <name type="synonym">Glycine abrus</name>
    <dbReference type="NCBI Taxonomy" id="3816"/>
    <lineage>
        <taxon>Eukaryota</taxon>
        <taxon>Viridiplantae</taxon>
        <taxon>Streptophyta</taxon>
        <taxon>Embryophyta</taxon>
        <taxon>Tracheophyta</taxon>
        <taxon>Spermatophyta</taxon>
        <taxon>Magnoliopsida</taxon>
        <taxon>eudicotyledons</taxon>
        <taxon>Gunneridae</taxon>
        <taxon>Pentapetalae</taxon>
        <taxon>rosids</taxon>
        <taxon>fabids</taxon>
        <taxon>Fabales</taxon>
        <taxon>Fabaceae</taxon>
        <taxon>Papilionoideae</taxon>
        <taxon>50 kb inversion clade</taxon>
        <taxon>NPAAA clade</taxon>
        <taxon>indigoferoid/millettioid clade</taxon>
        <taxon>Abreae</taxon>
        <taxon>Abrus</taxon>
    </lineage>
</organism>
<dbReference type="Pfam" id="PF10551">
    <property type="entry name" value="MULE"/>
    <property type="match status" value="1"/>
</dbReference>